<dbReference type="Gene3D" id="3.90.550.50">
    <property type="match status" value="1"/>
</dbReference>
<organism evidence="2 3">
    <name type="scientific">Panagrolaimus superbus</name>
    <dbReference type="NCBI Taxonomy" id="310955"/>
    <lineage>
        <taxon>Eukaryota</taxon>
        <taxon>Metazoa</taxon>
        <taxon>Ecdysozoa</taxon>
        <taxon>Nematoda</taxon>
        <taxon>Chromadorea</taxon>
        <taxon>Rhabditida</taxon>
        <taxon>Tylenchina</taxon>
        <taxon>Panagrolaimomorpha</taxon>
        <taxon>Panagrolaimoidea</taxon>
        <taxon>Panagrolaimidae</taxon>
        <taxon>Panagrolaimus</taxon>
    </lineage>
</organism>
<evidence type="ECO:0000256" key="1">
    <source>
        <dbReference type="SAM" id="Phobius"/>
    </source>
</evidence>
<keyword evidence="2" id="KW-1185">Reference proteome</keyword>
<protein>
    <submittedName>
        <fullName evidence="3">Uncharacterized protein</fullName>
    </submittedName>
</protein>
<reference evidence="3" key="1">
    <citation type="submission" date="2022-11" db="UniProtKB">
        <authorList>
            <consortium name="WormBaseParasite"/>
        </authorList>
    </citation>
    <scope>IDENTIFICATION</scope>
</reference>
<keyword evidence="1" id="KW-0812">Transmembrane</keyword>
<name>A0A914YPP2_9BILA</name>
<dbReference type="WBParaSite" id="PSU_v2.g279.t1">
    <property type="protein sequence ID" value="PSU_v2.g279.t1"/>
    <property type="gene ID" value="PSU_v2.g279"/>
</dbReference>
<keyword evidence="1" id="KW-0472">Membrane</keyword>
<accession>A0A914YPP2</accession>
<proteinExistence type="predicted"/>
<dbReference type="AlphaFoldDB" id="A0A914YPP2"/>
<keyword evidence="1" id="KW-1133">Transmembrane helix</keyword>
<evidence type="ECO:0000313" key="3">
    <source>
        <dbReference type="WBParaSite" id="PSU_v2.g279.t1"/>
    </source>
</evidence>
<feature type="transmembrane region" description="Helical" evidence="1">
    <location>
        <begin position="7"/>
        <end position="27"/>
    </location>
</feature>
<dbReference type="Proteomes" id="UP000887577">
    <property type="component" value="Unplaced"/>
</dbReference>
<sequence>MVFMSRAFFNYRFIIICTAILCLWHFYTGRQQSYYSKLQYNVKHTPSIFATVVRQTAVPSDVIKRLKNTWLKRVDSYQFFSPFAASNDSFRLPGGKFSQRYGPLYSWLSHWIVSMEVTNVFSFFIYTFDDAYVIVNNLRKDLATIDSEIPTYSLLGNCSSAISPTIVLSRAAVKALASGRPINSNFDGFSSLTDCLADNQATNLCTCFDKFGLKKINLETDYEGKLRYFKMDRHFSRQEISLTKQKHGYYWDGKEAFNNLSSNIIAFLNVNPLEQTILDTLIYRLNKHEL</sequence>
<evidence type="ECO:0000313" key="2">
    <source>
        <dbReference type="Proteomes" id="UP000887577"/>
    </source>
</evidence>